<name>A0ABY4H709_9BACI</name>
<evidence type="ECO:0000313" key="6">
    <source>
        <dbReference type="Proteomes" id="UP000830326"/>
    </source>
</evidence>
<reference evidence="5" key="1">
    <citation type="submission" date="2022-04" db="EMBL/GenBank/DDBJ databases">
        <title>Halobacillus sp. isolated from saltern.</title>
        <authorList>
            <person name="Won M."/>
            <person name="Lee C.-M."/>
            <person name="Woen H.-Y."/>
            <person name="Kwon S.-W."/>
        </authorList>
    </citation>
    <scope>NUCLEOTIDE SEQUENCE</scope>
    <source>
        <strain evidence="5">SSHM10-5</strain>
    </source>
</reference>
<dbReference type="InterPro" id="IPR000182">
    <property type="entry name" value="GNAT_dom"/>
</dbReference>
<evidence type="ECO:0000256" key="3">
    <source>
        <dbReference type="ARBA" id="ARBA00038502"/>
    </source>
</evidence>
<dbReference type="EMBL" id="CP095075">
    <property type="protein sequence ID" value="UOR10645.1"/>
    <property type="molecule type" value="Genomic_DNA"/>
</dbReference>
<evidence type="ECO:0000313" key="5">
    <source>
        <dbReference type="EMBL" id="UOR10645.1"/>
    </source>
</evidence>
<evidence type="ECO:0000259" key="4">
    <source>
        <dbReference type="PROSITE" id="PS51186"/>
    </source>
</evidence>
<dbReference type="PANTHER" id="PTHR43792">
    <property type="entry name" value="GNAT FAMILY, PUTATIVE (AFU_ORTHOLOGUE AFUA_3G00765)-RELATED-RELATED"/>
    <property type="match status" value="1"/>
</dbReference>
<accession>A0ABY4H709</accession>
<dbReference type="InterPro" id="IPR051531">
    <property type="entry name" value="N-acetyltransferase"/>
</dbReference>
<comment type="similarity">
    <text evidence="3">Belongs to the acetyltransferase family. RimJ subfamily.</text>
</comment>
<proteinExistence type="inferred from homology"/>
<keyword evidence="1" id="KW-0808">Transferase</keyword>
<sequence>MKGVRSITIYRGDSIYIRPMETGDIDSLLDLRINNRSFFEQFETKPPESHYTTEGQESVIKELEQDWKSEVRFGFGIFLNKTDQLIGRTTLGNVVRGPLQSCYIEYYTDQQYNGNGYTSEGVQLIVQFAFKKAKLHRIEAAVKPNNLASMRILEKVGFKYEGVAREYLRINNHWEDHCKYALIESDYFSKPSYLASQSNSTNELIAAMKKSVNTNYKKELQRYIEAHKKPKL</sequence>
<dbReference type="SUPFAM" id="SSF55729">
    <property type="entry name" value="Acyl-CoA N-acyltransferases (Nat)"/>
    <property type="match status" value="1"/>
</dbReference>
<evidence type="ECO:0000256" key="1">
    <source>
        <dbReference type="ARBA" id="ARBA00022679"/>
    </source>
</evidence>
<dbReference type="PROSITE" id="PS51186">
    <property type="entry name" value="GNAT"/>
    <property type="match status" value="1"/>
</dbReference>
<gene>
    <name evidence="5" type="ORF">MUO15_13370</name>
</gene>
<protein>
    <submittedName>
        <fullName evidence="5">GNAT family N-acetyltransferase</fullName>
    </submittedName>
</protein>
<dbReference type="Pfam" id="PF13302">
    <property type="entry name" value="Acetyltransf_3"/>
    <property type="match status" value="1"/>
</dbReference>
<dbReference type="Proteomes" id="UP000830326">
    <property type="component" value="Chromosome"/>
</dbReference>
<evidence type="ECO:0000256" key="2">
    <source>
        <dbReference type="ARBA" id="ARBA00023315"/>
    </source>
</evidence>
<feature type="domain" description="N-acetyltransferase" evidence="4">
    <location>
        <begin position="15"/>
        <end position="181"/>
    </location>
</feature>
<keyword evidence="6" id="KW-1185">Reference proteome</keyword>
<dbReference type="PANTHER" id="PTHR43792:SF8">
    <property type="entry name" value="[RIBOSOMAL PROTEIN US5]-ALANINE N-ACETYLTRANSFERASE"/>
    <property type="match status" value="1"/>
</dbReference>
<dbReference type="InterPro" id="IPR016181">
    <property type="entry name" value="Acyl_CoA_acyltransferase"/>
</dbReference>
<dbReference type="RefSeq" id="WP_245029850.1">
    <property type="nucleotide sequence ID" value="NZ_CP095075.1"/>
</dbReference>
<keyword evidence="2" id="KW-0012">Acyltransferase</keyword>
<organism evidence="5 6">
    <name type="scientific">Halobacillus amylolyticus</name>
    <dbReference type="NCBI Taxonomy" id="2932259"/>
    <lineage>
        <taxon>Bacteria</taxon>
        <taxon>Bacillati</taxon>
        <taxon>Bacillota</taxon>
        <taxon>Bacilli</taxon>
        <taxon>Bacillales</taxon>
        <taxon>Bacillaceae</taxon>
        <taxon>Halobacillus</taxon>
    </lineage>
</organism>
<dbReference type="Gene3D" id="3.40.630.30">
    <property type="match status" value="1"/>
</dbReference>